<feature type="transmembrane region" description="Helical" evidence="10">
    <location>
        <begin position="205"/>
        <end position="226"/>
    </location>
</feature>
<dbReference type="InterPro" id="IPR017452">
    <property type="entry name" value="GPCR_Rhodpsn_7TM"/>
</dbReference>
<comment type="subcellular location">
    <subcellularLocation>
        <location evidence="1">Cell membrane</location>
        <topology evidence="1">Multi-pass membrane protein</topology>
    </subcellularLocation>
</comment>
<reference evidence="12 13" key="1">
    <citation type="submission" date="2022-05" db="EMBL/GenBank/DDBJ databases">
        <authorList>
            <consortium name="Genoscope - CEA"/>
            <person name="William W."/>
        </authorList>
    </citation>
    <scope>NUCLEOTIDE SEQUENCE [LARGE SCALE GENOMIC DNA]</scope>
</reference>
<feature type="transmembrane region" description="Helical" evidence="10">
    <location>
        <begin position="422"/>
        <end position="449"/>
    </location>
</feature>
<dbReference type="Pfam" id="PF00001">
    <property type="entry name" value="7tm_1"/>
    <property type="match status" value="2"/>
</dbReference>
<keyword evidence="8" id="KW-0325">Glycoprotein</keyword>
<keyword evidence="2" id="KW-1003">Cell membrane</keyword>
<keyword evidence="4 10" id="KW-1133">Transmembrane helix</keyword>
<sequence>MDPVNVSGISCNFTAHFFGNSSSCAQSNRQPSFAIPNPYEEFFKVAFGSAIYILTVSLITIMANGLLLLVFFFDPLKIFRNATTYFLVGLAVVDILTAATQEPVYATCFIMMYTRHPDTRYTCPKLLSVGQTISIASMNCSFLIVLAFTLTQYVVVISPLNYAQNVTKRRVIICVLAIYVYSVLFSVALPEMGVSEDAQRKIDNTFHSICLIYFTVIIYILLFIAFKKKMADSKSLREDKKTNDGSKDDRGTDVERKFITVNFLLIAILFLTSQPAAMFWIAKLYSSEDPNSPKFLIINLMVDNLLYLKFLLDPFVYAWRIPKYRQALMIVLRCGKDKPERSKLSNRVIAEMSRSHNNSACASSFSSNSRPPVNPYAAFFSVAFGSSIFIVIVSFITVVANSCLLLAFFVDPLKMFRNPTTYFLIGLAIADLLSALVQEPIYAACFMLLYFQSPSAKKCPPFMAFGKQFVSTTMTVSFIIVFAFTLTQYIVVSSPLKYARLVTKKKVLIGVATIYVYSSFLWCLPLMGLSLHYVEMFDLIVHNYVLVISTVVLYILLHRLMKKKMAAGNSLQGQATSREDSRHTQVQRNFVRVNFMLLAVLTICAMPPAIMWTIVISIGKTLNPSVNLLIGQLMSDNLFYLKSLLNPFIYAWRLMKYRQAFYKSFYRKKTGKYSGETKSATGTRSRGELVEVSSFTSNAVSFPSSQSVITLLSFKELEK</sequence>
<evidence type="ECO:0000313" key="12">
    <source>
        <dbReference type="EMBL" id="CAH3193232.1"/>
    </source>
</evidence>
<feature type="transmembrane region" description="Helical" evidence="10">
    <location>
        <begin position="377"/>
        <end position="410"/>
    </location>
</feature>
<evidence type="ECO:0000256" key="10">
    <source>
        <dbReference type="SAM" id="Phobius"/>
    </source>
</evidence>
<evidence type="ECO:0000256" key="6">
    <source>
        <dbReference type="ARBA" id="ARBA00023136"/>
    </source>
</evidence>
<dbReference type="Proteomes" id="UP001159427">
    <property type="component" value="Unassembled WGS sequence"/>
</dbReference>
<feature type="transmembrane region" description="Helical" evidence="10">
    <location>
        <begin position="507"/>
        <end position="527"/>
    </location>
</feature>
<gene>
    <name evidence="12" type="ORF">PEVE_00025454</name>
</gene>
<keyword evidence="5" id="KW-0297">G-protein coupled receptor</keyword>
<dbReference type="CDD" id="cd00637">
    <property type="entry name" value="7tm_classA_rhodopsin-like"/>
    <property type="match status" value="2"/>
</dbReference>
<feature type="domain" description="G-protein coupled receptors family 1 profile" evidence="11">
    <location>
        <begin position="63"/>
        <end position="317"/>
    </location>
</feature>
<keyword evidence="13" id="KW-1185">Reference proteome</keyword>
<dbReference type="EMBL" id="CALNXI010003426">
    <property type="protein sequence ID" value="CAH3193232.1"/>
    <property type="molecule type" value="Genomic_DNA"/>
</dbReference>
<feature type="transmembrane region" description="Helical" evidence="10">
    <location>
        <begin position="595"/>
        <end position="618"/>
    </location>
</feature>
<protein>
    <recommendedName>
        <fullName evidence="11">G-protein coupled receptors family 1 profile domain-containing protein</fullName>
    </recommendedName>
</protein>
<organism evidence="12 13">
    <name type="scientific">Porites evermanni</name>
    <dbReference type="NCBI Taxonomy" id="104178"/>
    <lineage>
        <taxon>Eukaryota</taxon>
        <taxon>Metazoa</taxon>
        <taxon>Cnidaria</taxon>
        <taxon>Anthozoa</taxon>
        <taxon>Hexacorallia</taxon>
        <taxon>Scleractinia</taxon>
        <taxon>Fungiina</taxon>
        <taxon>Poritidae</taxon>
        <taxon>Porites</taxon>
    </lineage>
</organism>
<feature type="transmembrane region" description="Helical" evidence="10">
    <location>
        <begin position="133"/>
        <end position="158"/>
    </location>
</feature>
<feature type="transmembrane region" description="Helical" evidence="10">
    <location>
        <begin position="469"/>
        <end position="486"/>
    </location>
</feature>
<feature type="transmembrane region" description="Helical" evidence="10">
    <location>
        <begin position="539"/>
        <end position="557"/>
    </location>
</feature>
<keyword evidence="6 10" id="KW-0472">Membrane</keyword>
<comment type="caution">
    <text evidence="12">The sequence shown here is derived from an EMBL/GenBank/DDBJ whole genome shotgun (WGS) entry which is preliminary data.</text>
</comment>
<evidence type="ECO:0000256" key="3">
    <source>
        <dbReference type="ARBA" id="ARBA00022692"/>
    </source>
</evidence>
<accession>A0ABN8SNQ1</accession>
<evidence type="ECO:0000256" key="7">
    <source>
        <dbReference type="ARBA" id="ARBA00023170"/>
    </source>
</evidence>
<feature type="transmembrane region" description="Helical" evidence="10">
    <location>
        <begin position="170"/>
        <end position="189"/>
    </location>
</feature>
<evidence type="ECO:0000256" key="4">
    <source>
        <dbReference type="ARBA" id="ARBA00022989"/>
    </source>
</evidence>
<proteinExistence type="predicted"/>
<evidence type="ECO:0000256" key="8">
    <source>
        <dbReference type="ARBA" id="ARBA00023180"/>
    </source>
</evidence>
<keyword evidence="7" id="KW-0675">Receptor</keyword>
<evidence type="ECO:0000256" key="1">
    <source>
        <dbReference type="ARBA" id="ARBA00004651"/>
    </source>
</evidence>
<dbReference type="PRINTS" id="PR00237">
    <property type="entry name" value="GPCRRHODOPSN"/>
</dbReference>
<evidence type="ECO:0000256" key="9">
    <source>
        <dbReference type="ARBA" id="ARBA00023224"/>
    </source>
</evidence>
<dbReference type="InterPro" id="IPR000276">
    <property type="entry name" value="GPCR_Rhodpsn"/>
</dbReference>
<evidence type="ECO:0000259" key="11">
    <source>
        <dbReference type="PROSITE" id="PS50262"/>
    </source>
</evidence>
<dbReference type="PANTHER" id="PTHR24246">
    <property type="entry name" value="OLFACTORY RECEPTOR AND ADENOSINE RECEPTOR"/>
    <property type="match status" value="1"/>
</dbReference>
<feature type="transmembrane region" description="Helical" evidence="10">
    <location>
        <begin position="638"/>
        <end position="655"/>
    </location>
</feature>
<dbReference type="Gene3D" id="1.20.1070.10">
    <property type="entry name" value="Rhodopsin 7-helix transmembrane proteins"/>
    <property type="match status" value="2"/>
</dbReference>
<evidence type="ECO:0000256" key="2">
    <source>
        <dbReference type="ARBA" id="ARBA00022475"/>
    </source>
</evidence>
<dbReference type="PROSITE" id="PS50262">
    <property type="entry name" value="G_PROTEIN_RECEP_F1_2"/>
    <property type="match status" value="2"/>
</dbReference>
<dbReference type="PANTHER" id="PTHR24246:SF27">
    <property type="entry name" value="ADENOSINE RECEPTOR, ISOFORM A"/>
    <property type="match status" value="1"/>
</dbReference>
<feature type="transmembrane region" description="Helical" evidence="10">
    <location>
        <begin position="85"/>
        <end position="113"/>
    </location>
</feature>
<name>A0ABN8SNQ1_9CNID</name>
<feature type="transmembrane region" description="Helical" evidence="10">
    <location>
        <begin position="259"/>
        <end position="282"/>
    </location>
</feature>
<evidence type="ECO:0000256" key="5">
    <source>
        <dbReference type="ARBA" id="ARBA00023040"/>
    </source>
</evidence>
<feature type="domain" description="G-protein coupled receptors family 1 profile" evidence="11">
    <location>
        <begin position="400"/>
        <end position="650"/>
    </location>
</feature>
<dbReference type="SUPFAM" id="SSF81321">
    <property type="entry name" value="Family A G protein-coupled receptor-like"/>
    <property type="match status" value="2"/>
</dbReference>
<keyword evidence="3 10" id="KW-0812">Transmembrane</keyword>
<feature type="transmembrane region" description="Helical" evidence="10">
    <location>
        <begin position="50"/>
        <end position="73"/>
    </location>
</feature>
<evidence type="ECO:0000313" key="13">
    <source>
        <dbReference type="Proteomes" id="UP001159427"/>
    </source>
</evidence>
<keyword evidence="9" id="KW-0807">Transducer</keyword>